<sequence>MKIFVTGGAGFIGSATVNSLIQKGHQVTVYDNLSTGYRDSIEPKAKFILGDIRDRDLLVKSMMGHDLIMHFAAKTEAGESVNNPENFYQVNIMGGINLLEAARKLKINKIVFSSSAAIYEPQSKPVTENSPKGPVNPYGATKLIFEDLLSAYYHSYNIESISLRYFNVYGPGAKNKNTTLVIPNFIKSIIQEKPVSLYWQGQQIRDFIYIDDLVKAHILALDFKGLKAYNLGSGKGTKIIDLLKLISNVIGKKANINDLGERKGDPSCLVSAYKKAARQLNWEPQTTLEVGLKKTVKYYQDELKKA</sequence>
<evidence type="ECO:0000256" key="1">
    <source>
        <dbReference type="ARBA" id="ARBA00007637"/>
    </source>
</evidence>
<dbReference type="Gene3D" id="3.40.50.720">
    <property type="entry name" value="NAD(P)-binding Rossmann-like Domain"/>
    <property type="match status" value="1"/>
</dbReference>
<feature type="domain" description="NAD-dependent epimerase/dehydratase" evidence="2">
    <location>
        <begin position="3"/>
        <end position="232"/>
    </location>
</feature>
<comment type="similarity">
    <text evidence="1">Belongs to the NAD(P)-dependent epimerase/dehydratase family.</text>
</comment>
<reference evidence="3 4" key="1">
    <citation type="submission" date="2017-09" db="EMBL/GenBank/DDBJ databases">
        <title>Depth-based differentiation of microbial function through sediment-hosted aquifers and enrichment of novel symbionts in the deep terrestrial subsurface.</title>
        <authorList>
            <person name="Probst A.J."/>
            <person name="Ladd B."/>
            <person name="Jarett J.K."/>
            <person name="Geller-Mcgrath D.E."/>
            <person name="Sieber C.M."/>
            <person name="Emerson J.B."/>
            <person name="Anantharaman K."/>
            <person name="Thomas B.C."/>
            <person name="Malmstrom R."/>
            <person name="Stieglmeier M."/>
            <person name="Klingl A."/>
            <person name="Woyke T."/>
            <person name="Ryan C.M."/>
            <person name="Banfield J.F."/>
        </authorList>
    </citation>
    <scope>NUCLEOTIDE SEQUENCE [LARGE SCALE GENOMIC DNA]</scope>
    <source>
        <strain evidence="3">CG23_combo_of_CG06-09_8_20_14_all_40_13</strain>
    </source>
</reference>
<dbReference type="InterPro" id="IPR001509">
    <property type="entry name" value="Epimerase_deHydtase"/>
</dbReference>
<dbReference type="Pfam" id="PF01370">
    <property type="entry name" value="Epimerase"/>
    <property type="match status" value="1"/>
</dbReference>
<proteinExistence type="inferred from homology"/>
<dbReference type="PANTHER" id="PTHR43000">
    <property type="entry name" value="DTDP-D-GLUCOSE 4,6-DEHYDRATASE-RELATED"/>
    <property type="match status" value="1"/>
</dbReference>
<evidence type="ECO:0000313" key="4">
    <source>
        <dbReference type="Proteomes" id="UP000231567"/>
    </source>
</evidence>
<protein>
    <submittedName>
        <fullName evidence="3">UDP-glucose 4-epimerase GalE</fullName>
    </submittedName>
</protein>
<dbReference type="SUPFAM" id="SSF51735">
    <property type="entry name" value="NAD(P)-binding Rossmann-fold domains"/>
    <property type="match status" value="1"/>
</dbReference>
<evidence type="ECO:0000259" key="2">
    <source>
        <dbReference type="Pfam" id="PF01370"/>
    </source>
</evidence>
<dbReference type="Proteomes" id="UP000231567">
    <property type="component" value="Unassembled WGS sequence"/>
</dbReference>
<dbReference type="EMBL" id="PCRM01000044">
    <property type="protein sequence ID" value="PIP21365.1"/>
    <property type="molecule type" value="Genomic_DNA"/>
</dbReference>
<name>A0A2G9YQ70_9BACT</name>
<gene>
    <name evidence="3" type="ORF">COX39_03335</name>
</gene>
<evidence type="ECO:0000313" key="3">
    <source>
        <dbReference type="EMBL" id="PIP21365.1"/>
    </source>
</evidence>
<dbReference type="AlphaFoldDB" id="A0A2G9YQ70"/>
<organism evidence="3 4">
    <name type="scientific">Candidatus Nealsonbacteria bacterium CG23_combo_of_CG06-09_8_20_14_all_40_13</name>
    <dbReference type="NCBI Taxonomy" id="1974724"/>
    <lineage>
        <taxon>Bacteria</taxon>
        <taxon>Candidatus Nealsoniibacteriota</taxon>
    </lineage>
</organism>
<comment type="caution">
    <text evidence="3">The sequence shown here is derived from an EMBL/GenBank/DDBJ whole genome shotgun (WGS) entry which is preliminary data.</text>
</comment>
<accession>A0A2G9YQ70</accession>
<dbReference type="InterPro" id="IPR036291">
    <property type="entry name" value="NAD(P)-bd_dom_sf"/>
</dbReference>